<dbReference type="AlphaFoldDB" id="A0A1C7I9H8"/>
<dbReference type="CDD" id="cd00338">
    <property type="entry name" value="Ser_Recombinase"/>
    <property type="match status" value="1"/>
</dbReference>
<sequence length="451" mass="53456">MKKIRCALYDRVSHDLQAKYGLSLVTQMEDLRHYAVDHGYEIVGTYSDEGITARKKLQNRKEFMRLLNDVQQDKIDLILVTKLDRWFRNVKDYHNTQAILEAHHCNWRTVCEDYDTSTADGQLKINIMLAVAQNECDRTSERIKVVFSHKKRQGQHVTGAAPYGYILGEDKKLHKDPDREHIVNEIFKYYFSCFSKRQTVFYILGKYRNDEKLTEYKINRILSHEAYAGIYDGIEGYHPAYITPEQYSQIHKISAAKSYPHTREPYLFSSLIKCPHCGTRLTGFVKKQKLGNGDISYYKRYRCSKKYDYHNSPCITESVVEEYMLTNLTHQLEINIFNLQQQKALEKKTKNQTSKLKSEMDRLNLLYQKGRIDESYYEQEYDKLEKELKKEQAVTVPIEKYLEIQKSISGDWQKLYEKLDVEHRKAFWKRTIKEIYVEPETHKICGFEFLV</sequence>
<gene>
    <name evidence="3" type="ORF">A4V09_11380</name>
</gene>
<protein>
    <recommendedName>
        <fullName evidence="5">DNA invertase Pin-like site-specific DNA recombinase</fullName>
    </recommendedName>
</protein>
<dbReference type="SMART" id="SM00857">
    <property type="entry name" value="Resolvase"/>
    <property type="match status" value="1"/>
</dbReference>
<dbReference type="Pfam" id="PF00239">
    <property type="entry name" value="Resolvase"/>
    <property type="match status" value="1"/>
</dbReference>
<feature type="domain" description="Recombinase" evidence="2">
    <location>
        <begin position="162"/>
        <end position="260"/>
    </location>
</feature>
<accession>A0A1C7I9H8</accession>
<dbReference type="PROSITE" id="PS51736">
    <property type="entry name" value="RECOMBINASES_3"/>
    <property type="match status" value="1"/>
</dbReference>
<evidence type="ECO:0000313" key="4">
    <source>
        <dbReference type="Proteomes" id="UP000092574"/>
    </source>
</evidence>
<proteinExistence type="predicted"/>
<dbReference type="InterPro" id="IPR025827">
    <property type="entry name" value="Zn_ribbon_recom_dom"/>
</dbReference>
<dbReference type="Proteomes" id="UP000092574">
    <property type="component" value="Chromosome"/>
</dbReference>
<dbReference type="Pfam" id="PF13408">
    <property type="entry name" value="Zn_ribbon_recom"/>
    <property type="match status" value="1"/>
</dbReference>
<dbReference type="PANTHER" id="PTHR30461:SF23">
    <property type="entry name" value="DNA RECOMBINASE-RELATED"/>
    <property type="match status" value="1"/>
</dbReference>
<evidence type="ECO:0000313" key="3">
    <source>
        <dbReference type="EMBL" id="ANU76317.1"/>
    </source>
</evidence>
<dbReference type="RefSeq" id="WP_084043554.1">
    <property type="nucleotide sequence ID" value="NZ_CP015405.2"/>
</dbReference>
<dbReference type="PROSITE" id="PS51737">
    <property type="entry name" value="RECOMBINASE_DNA_BIND"/>
    <property type="match status" value="1"/>
</dbReference>
<reference evidence="3" key="1">
    <citation type="submission" date="2017-04" db="EMBL/GenBank/DDBJ databases">
        <title>Complete Genome Sequences of Twelve Strains of a Stable Defined Moderately Diverse Mouse Microbiota 2 (sDMDMm2).</title>
        <authorList>
            <person name="Uchimura Y."/>
            <person name="Wyss M."/>
            <person name="Brugiroux S."/>
            <person name="Limenitakis J.P."/>
            <person name="Stecher B."/>
            <person name="McCoy K.D."/>
            <person name="Macpherson A.J."/>
        </authorList>
    </citation>
    <scope>NUCLEOTIDE SEQUENCE</scope>
    <source>
        <strain evidence="3">YL58</strain>
    </source>
</reference>
<dbReference type="Gene3D" id="3.40.50.1390">
    <property type="entry name" value="Resolvase, N-terminal catalytic domain"/>
    <property type="match status" value="1"/>
</dbReference>
<dbReference type="InterPro" id="IPR036162">
    <property type="entry name" value="Resolvase-like_N_sf"/>
</dbReference>
<evidence type="ECO:0000259" key="1">
    <source>
        <dbReference type="PROSITE" id="PS51736"/>
    </source>
</evidence>
<dbReference type="Pfam" id="PF07508">
    <property type="entry name" value="Recombinase"/>
    <property type="match status" value="1"/>
</dbReference>
<dbReference type="GO" id="GO:0003677">
    <property type="term" value="F:DNA binding"/>
    <property type="evidence" value="ECO:0007669"/>
    <property type="project" value="InterPro"/>
</dbReference>
<evidence type="ECO:0000259" key="2">
    <source>
        <dbReference type="PROSITE" id="PS51737"/>
    </source>
</evidence>
<keyword evidence="4" id="KW-1185">Reference proteome</keyword>
<name>A0A1C7I9H8_9FIRM</name>
<dbReference type="OrthoDB" id="9781670at2"/>
<dbReference type="InterPro" id="IPR038109">
    <property type="entry name" value="DNA_bind_recomb_sf"/>
</dbReference>
<dbReference type="PANTHER" id="PTHR30461">
    <property type="entry name" value="DNA-INVERTASE FROM LAMBDOID PROPHAGE"/>
    <property type="match status" value="1"/>
</dbReference>
<dbReference type="GO" id="GO:0000150">
    <property type="term" value="F:DNA strand exchange activity"/>
    <property type="evidence" value="ECO:0007669"/>
    <property type="project" value="InterPro"/>
</dbReference>
<dbReference type="EMBL" id="CP015405">
    <property type="protein sequence ID" value="ANU76317.1"/>
    <property type="molecule type" value="Genomic_DNA"/>
</dbReference>
<dbReference type="InterPro" id="IPR006119">
    <property type="entry name" value="Resolv_N"/>
</dbReference>
<dbReference type="KEGG" id="byl:A4V09_11380"/>
<dbReference type="Gene3D" id="3.90.1750.20">
    <property type="entry name" value="Putative Large Serine Recombinase, Chain B, Domain 2"/>
    <property type="match status" value="1"/>
</dbReference>
<dbReference type="InterPro" id="IPR011109">
    <property type="entry name" value="DNA_bind_recombinase_dom"/>
</dbReference>
<dbReference type="SUPFAM" id="SSF53041">
    <property type="entry name" value="Resolvase-like"/>
    <property type="match status" value="1"/>
</dbReference>
<dbReference type="InterPro" id="IPR050639">
    <property type="entry name" value="SSR_resolvase"/>
</dbReference>
<dbReference type="STRING" id="1796616.A4V09_11380"/>
<evidence type="ECO:0008006" key="5">
    <source>
        <dbReference type="Google" id="ProtNLM"/>
    </source>
</evidence>
<feature type="domain" description="Resolvase/invertase-type recombinase catalytic" evidence="1">
    <location>
        <begin position="5"/>
        <end position="154"/>
    </location>
</feature>
<organism evidence="3 4">
    <name type="scientific">Blautia pseudococcoides</name>
    <dbReference type="NCBI Taxonomy" id="1796616"/>
    <lineage>
        <taxon>Bacteria</taxon>
        <taxon>Bacillati</taxon>
        <taxon>Bacillota</taxon>
        <taxon>Clostridia</taxon>
        <taxon>Lachnospirales</taxon>
        <taxon>Lachnospiraceae</taxon>
        <taxon>Blautia</taxon>
    </lineage>
</organism>